<comment type="caution">
    <text evidence="1">The sequence shown here is derived from an EMBL/GenBank/DDBJ whole genome shotgun (WGS) entry which is preliminary data.</text>
</comment>
<proteinExistence type="predicted"/>
<dbReference type="InterPro" id="IPR007485">
    <property type="entry name" value="LPS_assembly_LptE"/>
</dbReference>
<dbReference type="GO" id="GO:0019867">
    <property type="term" value="C:outer membrane"/>
    <property type="evidence" value="ECO:0007669"/>
    <property type="project" value="InterPro"/>
</dbReference>
<dbReference type="Gene3D" id="3.30.160.150">
    <property type="entry name" value="Lipoprotein like domain"/>
    <property type="match status" value="1"/>
</dbReference>
<evidence type="ECO:0000313" key="2">
    <source>
        <dbReference type="Proteomes" id="UP000078486"/>
    </source>
</evidence>
<name>A0A178ILK6_9BACT</name>
<organism evidence="1 2">
    <name type="scientific">Termitidicoccus mucosus</name>
    <dbReference type="NCBI Taxonomy" id="1184151"/>
    <lineage>
        <taxon>Bacteria</taxon>
        <taxon>Pseudomonadati</taxon>
        <taxon>Verrucomicrobiota</taxon>
        <taxon>Opitutia</taxon>
        <taxon>Opitutales</taxon>
        <taxon>Opitutaceae</taxon>
        <taxon>Termitidicoccus</taxon>
    </lineage>
</organism>
<dbReference type="Pfam" id="PF04390">
    <property type="entry name" value="LptE"/>
    <property type="match status" value="1"/>
</dbReference>
<gene>
    <name evidence="1" type="ORF">AW736_06525</name>
</gene>
<accession>A0A178ILK6</accession>
<dbReference type="Proteomes" id="UP000078486">
    <property type="component" value="Unassembled WGS sequence"/>
</dbReference>
<dbReference type="GO" id="GO:0043165">
    <property type="term" value="P:Gram-negative-bacterium-type cell outer membrane assembly"/>
    <property type="evidence" value="ECO:0007669"/>
    <property type="project" value="InterPro"/>
</dbReference>
<sequence>MHQENNYTPSSRFRILACFAAVACLLLSAACSHYRLGTGGTLAFSTLYVAPVENEANLPQGAALFSTQLREAFLRDSRVTLVNDPASADATLTVELVRLDRAMTSARTYDTGLARKFDLTLASRCTLRDNRAGRLLIDKRPVTATRQVFSTPAPAATQSDQLQAEYNTMPLLAGALAENISHAVLDVW</sequence>
<dbReference type="RefSeq" id="WP_068769386.1">
    <property type="nucleotide sequence ID" value="NZ_CP109796.1"/>
</dbReference>
<protein>
    <recommendedName>
        <fullName evidence="3">LPS-assembly lipoprotein LptE</fullName>
    </recommendedName>
</protein>
<dbReference type="AlphaFoldDB" id="A0A178ILK6"/>
<dbReference type="STRING" id="1184151.AW736_06525"/>
<dbReference type="OrthoDB" id="195967at2"/>
<evidence type="ECO:0000313" key="1">
    <source>
        <dbReference type="EMBL" id="OAM90754.1"/>
    </source>
</evidence>
<dbReference type="EMBL" id="LRRQ01000049">
    <property type="protein sequence ID" value="OAM90754.1"/>
    <property type="molecule type" value="Genomic_DNA"/>
</dbReference>
<reference evidence="1 2" key="1">
    <citation type="submission" date="2016-01" db="EMBL/GenBank/DDBJ databases">
        <title>High potential of lignocellulose degradation of a new Verrucomicrobia species.</title>
        <authorList>
            <person name="Wang Y."/>
            <person name="Shi Y."/>
            <person name="Qiu Z."/>
            <person name="Liu S."/>
            <person name="Yang H."/>
        </authorList>
    </citation>
    <scope>NUCLEOTIDE SEQUENCE [LARGE SCALE GENOMIC DNA]</scope>
    <source>
        <strain evidence="1 2">TSB47</strain>
    </source>
</reference>
<evidence type="ECO:0008006" key="3">
    <source>
        <dbReference type="Google" id="ProtNLM"/>
    </source>
</evidence>
<keyword evidence="2" id="KW-1185">Reference proteome</keyword>